<organism evidence="1 2">
    <name type="scientific">Fusarium pseudoanthophilum</name>
    <dbReference type="NCBI Taxonomy" id="48495"/>
    <lineage>
        <taxon>Eukaryota</taxon>
        <taxon>Fungi</taxon>
        <taxon>Dikarya</taxon>
        <taxon>Ascomycota</taxon>
        <taxon>Pezizomycotina</taxon>
        <taxon>Sordariomycetes</taxon>
        <taxon>Hypocreomycetidae</taxon>
        <taxon>Hypocreales</taxon>
        <taxon>Nectriaceae</taxon>
        <taxon>Fusarium</taxon>
        <taxon>Fusarium fujikuroi species complex</taxon>
    </lineage>
</organism>
<accession>A0A8H5PD27</accession>
<dbReference type="Proteomes" id="UP000544095">
    <property type="component" value="Unassembled WGS sequence"/>
</dbReference>
<sequence length="80" mass="8781">MQRPPTSAIRASTIFIIRWMMRKSRKNSNWVSAIPIRPTGLAGIVEIAGYIISLTLSECGGFVALTRHQDHPGADITSES</sequence>
<dbReference type="AlphaFoldDB" id="A0A8H5PD27"/>
<proteinExistence type="predicted"/>
<protein>
    <submittedName>
        <fullName evidence="1">Uncharacterized protein</fullName>
    </submittedName>
</protein>
<dbReference type="EMBL" id="JAAOAR010000226">
    <property type="protein sequence ID" value="KAF5594389.1"/>
    <property type="molecule type" value="Genomic_DNA"/>
</dbReference>
<evidence type="ECO:0000313" key="2">
    <source>
        <dbReference type="Proteomes" id="UP000544095"/>
    </source>
</evidence>
<evidence type="ECO:0000313" key="1">
    <source>
        <dbReference type="EMBL" id="KAF5594389.1"/>
    </source>
</evidence>
<name>A0A8H5PD27_9HYPO</name>
<reference evidence="1 2" key="1">
    <citation type="submission" date="2020-05" db="EMBL/GenBank/DDBJ databases">
        <title>Identification and distribution of gene clusters putatively required for synthesis of sphingolipid metabolism inhibitors in phylogenetically diverse species of the filamentous fungus Fusarium.</title>
        <authorList>
            <person name="Kim H.-S."/>
            <person name="Busman M."/>
            <person name="Brown D.W."/>
            <person name="Divon H."/>
            <person name="Uhlig S."/>
            <person name="Proctor R.H."/>
        </authorList>
    </citation>
    <scope>NUCLEOTIDE SEQUENCE [LARGE SCALE GENOMIC DNA]</scope>
    <source>
        <strain evidence="1 2">NRRL 25211</strain>
    </source>
</reference>
<gene>
    <name evidence="1" type="ORF">FPANT_4856</name>
</gene>
<comment type="caution">
    <text evidence="1">The sequence shown here is derived from an EMBL/GenBank/DDBJ whole genome shotgun (WGS) entry which is preliminary data.</text>
</comment>
<keyword evidence="2" id="KW-1185">Reference proteome</keyword>